<evidence type="ECO:0000256" key="10">
    <source>
        <dbReference type="ARBA" id="ARBA00023098"/>
    </source>
</evidence>
<organism evidence="19 20">
    <name type="scientific">Dimorphilus gyrociliatus</name>
    <dbReference type="NCBI Taxonomy" id="2664684"/>
    <lineage>
        <taxon>Eukaryota</taxon>
        <taxon>Metazoa</taxon>
        <taxon>Spiralia</taxon>
        <taxon>Lophotrochozoa</taxon>
        <taxon>Annelida</taxon>
        <taxon>Polychaeta</taxon>
        <taxon>Polychaeta incertae sedis</taxon>
        <taxon>Dinophilidae</taxon>
        <taxon>Dimorphilus</taxon>
    </lineage>
</organism>
<evidence type="ECO:0000256" key="5">
    <source>
        <dbReference type="ARBA" id="ARBA00022516"/>
    </source>
</evidence>
<dbReference type="InterPro" id="IPR041431">
    <property type="entry name" value="Mvd1_C"/>
</dbReference>
<dbReference type="Pfam" id="PF22700">
    <property type="entry name" value="MVD-like_N"/>
    <property type="match status" value="1"/>
</dbReference>
<feature type="domain" description="Diphosphomevalonate decarboxylase-like N-terminal" evidence="18">
    <location>
        <begin position="8"/>
        <end position="169"/>
    </location>
</feature>
<dbReference type="SUPFAM" id="SSF55060">
    <property type="entry name" value="GHMP Kinase, C-terminal domain"/>
    <property type="match status" value="1"/>
</dbReference>
<keyword evidence="12 16" id="KW-0753">Steroid metabolism</keyword>
<evidence type="ECO:0000256" key="2">
    <source>
        <dbReference type="ARBA" id="ARBA00008831"/>
    </source>
</evidence>
<keyword evidence="13 15" id="KW-0456">Lyase</keyword>
<dbReference type="FunFam" id="3.30.70.890:FF:000005">
    <property type="entry name" value="Diphosphomevalonate decarboxylase"/>
    <property type="match status" value="1"/>
</dbReference>
<evidence type="ECO:0000256" key="7">
    <source>
        <dbReference type="ARBA" id="ARBA00022840"/>
    </source>
</evidence>
<comment type="caution">
    <text evidence="19">The sequence shown here is derived from an EMBL/GenBank/DDBJ whole genome shotgun (WGS) entry which is preliminary data.</text>
</comment>
<dbReference type="SUPFAM" id="SSF54211">
    <property type="entry name" value="Ribosomal protein S5 domain 2-like"/>
    <property type="match status" value="1"/>
</dbReference>
<protein>
    <recommendedName>
        <fullName evidence="4 15">Diphosphomevalonate decarboxylase</fullName>
        <ecNumber evidence="3 15">4.1.1.33</ecNumber>
    </recommendedName>
</protein>
<dbReference type="GO" id="GO:0006695">
    <property type="term" value="P:cholesterol biosynthetic process"/>
    <property type="evidence" value="ECO:0007669"/>
    <property type="project" value="UniProtKB-UniPathway"/>
</dbReference>
<accession>A0A7I8V582</accession>
<dbReference type="NCBIfam" id="TIGR01240">
    <property type="entry name" value="mevDPdecarb"/>
    <property type="match status" value="1"/>
</dbReference>
<dbReference type="AlphaFoldDB" id="A0A7I8V582"/>
<evidence type="ECO:0000313" key="20">
    <source>
        <dbReference type="Proteomes" id="UP000549394"/>
    </source>
</evidence>
<keyword evidence="7 15" id="KW-0067">ATP-binding</keyword>
<proteinExistence type="inferred from homology"/>
<dbReference type="Pfam" id="PF18376">
    <property type="entry name" value="MDD_C"/>
    <property type="match status" value="1"/>
</dbReference>
<dbReference type="InterPro" id="IPR005935">
    <property type="entry name" value="Mev_decarb"/>
</dbReference>
<evidence type="ECO:0000313" key="19">
    <source>
        <dbReference type="EMBL" id="CAD5111318.1"/>
    </source>
</evidence>
<evidence type="ECO:0000259" key="17">
    <source>
        <dbReference type="Pfam" id="PF18376"/>
    </source>
</evidence>
<dbReference type="InterPro" id="IPR029765">
    <property type="entry name" value="Mev_diP_decarb"/>
</dbReference>
<dbReference type="PIRSF" id="PIRSF015950">
    <property type="entry name" value="Mev_P_decrbx"/>
    <property type="match status" value="1"/>
</dbReference>
<keyword evidence="20" id="KW-1185">Reference proteome</keyword>
<evidence type="ECO:0000256" key="14">
    <source>
        <dbReference type="ARBA" id="ARBA00048154"/>
    </source>
</evidence>
<feature type="domain" description="Mvd1 C-terminal" evidence="17">
    <location>
        <begin position="183"/>
        <end position="368"/>
    </location>
</feature>
<evidence type="ECO:0000256" key="9">
    <source>
        <dbReference type="ARBA" id="ARBA00023011"/>
    </source>
</evidence>
<dbReference type="OrthoDB" id="10253702at2759"/>
<dbReference type="GO" id="GO:0004163">
    <property type="term" value="F:diphosphomevalonate decarboxylase activity"/>
    <property type="evidence" value="ECO:0007669"/>
    <property type="project" value="UniProtKB-UniRule"/>
</dbReference>
<evidence type="ECO:0000256" key="8">
    <source>
        <dbReference type="ARBA" id="ARBA00022955"/>
    </source>
</evidence>
<evidence type="ECO:0000256" key="11">
    <source>
        <dbReference type="ARBA" id="ARBA00023166"/>
    </source>
</evidence>
<comment type="pathway">
    <text evidence="16">Steroid biosynthesis; cholesterol biosynthesis.</text>
</comment>
<dbReference type="Gene3D" id="3.30.230.10">
    <property type="match status" value="1"/>
</dbReference>
<dbReference type="GO" id="GO:0019287">
    <property type="term" value="P:isopentenyl diphosphate biosynthetic process, mevalonate pathway"/>
    <property type="evidence" value="ECO:0007669"/>
    <property type="project" value="UniProtKB-UniRule"/>
</dbReference>
<dbReference type="EC" id="4.1.1.33" evidence="3 15"/>
<keyword evidence="8 16" id="KW-0752">Steroid biosynthesis</keyword>
<dbReference type="InterPro" id="IPR020568">
    <property type="entry name" value="Ribosomal_Su5_D2-typ_SF"/>
</dbReference>
<keyword evidence="5 16" id="KW-0444">Lipid biosynthesis</keyword>
<gene>
    <name evidence="19" type="ORF">DGYR_LOCUS632</name>
</gene>
<evidence type="ECO:0000259" key="18">
    <source>
        <dbReference type="Pfam" id="PF22700"/>
    </source>
</evidence>
<evidence type="ECO:0000256" key="16">
    <source>
        <dbReference type="RuleBase" id="RU363086"/>
    </source>
</evidence>
<evidence type="ECO:0000256" key="3">
    <source>
        <dbReference type="ARBA" id="ARBA00012296"/>
    </source>
</evidence>
<reference evidence="19 20" key="1">
    <citation type="submission" date="2020-08" db="EMBL/GenBank/DDBJ databases">
        <authorList>
            <person name="Hejnol A."/>
        </authorList>
    </citation>
    <scope>NUCLEOTIDE SEQUENCE [LARGE SCALE GENOMIC DNA]</scope>
</reference>
<sequence>MKTVTFTAPVNIAVVKYWGKRDDKLILPLNSSLSATLDQDVMCAKTTVACSKEFKESSLWLNGKREDINSTRIQNVIKTIKKLALEKNPSNEIISWNVEIRSCNNFPTAAGLASSAAGFACLVSALANLYEIEGDLSEIARQGSGSACRSVLGGWVAWDKGTNSKDSIARQIADENHWPDMRVLIIVVNAGHKSTTSTGGMARSVETSRLLELRAKEIVPDMMRKMEKAILQKNFDEFAELTMRDSNQLHAICLDTYPPISYMNDTSRFIQYVVHSINDFHQTNKVAYTFDAGPNACLYLLEENAQLVTSLLCKSFQIGAEVFRGNEIPKLNENIDSLLMEKINNYWRKFDANDIQHCIYTKVGKGPSPTEDHIKSIK</sequence>
<dbReference type="FunFam" id="3.30.230.10:FF:000080">
    <property type="entry name" value="Diphosphomevalonate decarboxylase"/>
    <property type="match status" value="1"/>
</dbReference>
<comment type="similarity">
    <text evidence="2 15 16">Belongs to the diphosphomevalonate decarboxylase family.</text>
</comment>
<evidence type="ECO:0000256" key="12">
    <source>
        <dbReference type="ARBA" id="ARBA00023221"/>
    </source>
</evidence>
<evidence type="ECO:0000256" key="4">
    <source>
        <dbReference type="ARBA" id="ARBA00019335"/>
    </source>
</evidence>
<dbReference type="InterPro" id="IPR014721">
    <property type="entry name" value="Ribsml_uS5_D2-typ_fold_subgr"/>
</dbReference>
<dbReference type="InterPro" id="IPR053859">
    <property type="entry name" value="MVD-like_N"/>
</dbReference>
<keyword evidence="10 15" id="KW-0443">Lipid metabolism</keyword>
<evidence type="ECO:0000256" key="13">
    <source>
        <dbReference type="ARBA" id="ARBA00023239"/>
    </source>
</evidence>
<dbReference type="PANTHER" id="PTHR10977">
    <property type="entry name" value="DIPHOSPHOMEVALONATE DECARBOXYLASE"/>
    <property type="match status" value="1"/>
</dbReference>
<keyword evidence="6 15" id="KW-0547">Nucleotide-binding</keyword>
<dbReference type="Gene3D" id="3.30.70.890">
    <property type="entry name" value="GHMP kinase, C-terminal domain"/>
    <property type="match status" value="1"/>
</dbReference>
<keyword evidence="16" id="KW-0153">Cholesterol metabolism</keyword>
<name>A0A7I8V582_9ANNE</name>
<evidence type="ECO:0000256" key="1">
    <source>
        <dbReference type="ARBA" id="ARBA00003812"/>
    </source>
</evidence>
<evidence type="ECO:0000256" key="15">
    <source>
        <dbReference type="PIRNR" id="PIRNR015950"/>
    </source>
</evidence>
<dbReference type="UniPathway" id="UPA00063"/>
<comment type="catalytic activity">
    <reaction evidence="14 15 16">
        <text>(R)-5-diphosphomevalonate + ATP = isopentenyl diphosphate + ADP + phosphate + CO2</text>
        <dbReference type="Rhea" id="RHEA:23732"/>
        <dbReference type="ChEBI" id="CHEBI:16526"/>
        <dbReference type="ChEBI" id="CHEBI:30616"/>
        <dbReference type="ChEBI" id="CHEBI:43474"/>
        <dbReference type="ChEBI" id="CHEBI:57557"/>
        <dbReference type="ChEBI" id="CHEBI:128769"/>
        <dbReference type="ChEBI" id="CHEBI:456216"/>
        <dbReference type="EC" id="4.1.1.33"/>
    </reaction>
</comment>
<keyword evidence="9 16" id="KW-0756">Sterol biosynthesis</keyword>
<dbReference type="GO" id="GO:0005829">
    <property type="term" value="C:cytosol"/>
    <property type="evidence" value="ECO:0007669"/>
    <property type="project" value="InterPro"/>
</dbReference>
<keyword evidence="11 16" id="KW-1207">Sterol metabolism</keyword>
<keyword evidence="16" id="KW-0152">Cholesterol biosynthesis</keyword>
<evidence type="ECO:0000256" key="6">
    <source>
        <dbReference type="ARBA" id="ARBA00022741"/>
    </source>
</evidence>
<dbReference type="PANTHER" id="PTHR10977:SF3">
    <property type="entry name" value="DIPHOSPHOMEVALONATE DECARBOXYLASE"/>
    <property type="match status" value="1"/>
</dbReference>
<dbReference type="InterPro" id="IPR036554">
    <property type="entry name" value="GHMP_kinase_C_sf"/>
</dbReference>
<dbReference type="EMBL" id="CAJFCJ010000001">
    <property type="protein sequence ID" value="CAD5111318.1"/>
    <property type="molecule type" value="Genomic_DNA"/>
</dbReference>
<dbReference type="Proteomes" id="UP000549394">
    <property type="component" value="Unassembled WGS sequence"/>
</dbReference>
<comment type="function">
    <text evidence="1 16">Catalyzes the ATP dependent decarboxylation of (R)-5-diphosphomevalonate to form isopentenyl diphosphate (IPP). Functions in the mevalonate (MVA) pathway leading to isopentenyl diphosphate (IPP), a key precursor for the biosynthesis of isoprenoids and sterol synthesis.</text>
</comment>
<dbReference type="GO" id="GO:0005524">
    <property type="term" value="F:ATP binding"/>
    <property type="evidence" value="ECO:0007669"/>
    <property type="project" value="UniProtKB-UniRule"/>
</dbReference>